<proteinExistence type="inferred from homology"/>
<keyword evidence="2 6" id="KW-1003">Cell membrane</keyword>
<dbReference type="PANTHER" id="PTHR12677">
    <property type="entry name" value="GOLGI APPARATUS MEMBRANE PROTEIN TVP38-RELATED"/>
    <property type="match status" value="1"/>
</dbReference>
<comment type="similarity">
    <text evidence="6">Belongs to the TVP38/TMEM64 family.</text>
</comment>
<feature type="transmembrane region" description="Helical" evidence="6">
    <location>
        <begin position="6"/>
        <end position="29"/>
    </location>
</feature>
<dbReference type="InterPro" id="IPR032816">
    <property type="entry name" value="VTT_dom"/>
</dbReference>
<evidence type="ECO:0000256" key="1">
    <source>
        <dbReference type="ARBA" id="ARBA00004651"/>
    </source>
</evidence>
<dbReference type="InterPro" id="IPR015414">
    <property type="entry name" value="TMEM64"/>
</dbReference>
<dbReference type="EMBL" id="CP034791">
    <property type="protein sequence ID" value="AZT89938.1"/>
    <property type="molecule type" value="Genomic_DNA"/>
</dbReference>
<evidence type="ECO:0000256" key="2">
    <source>
        <dbReference type="ARBA" id="ARBA00022475"/>
    </source>
</evidence>
<keyword evidence="3 6" id="KW-0812">Transmembrane</keyword>
<dbReference type="KEGG" id="ccha:ELD05_04315"/>
<feature type="transmembrane region" description="Helical" evidence="6">
    <location>
        <begin position="91"/>
        <end position="116"/>
    </location>
</feature>
<protein>
    <recommendedName>
        <fullName evidence="6">TVP38/TMEM64 family membrane protein</fullName>
    </recommendedName>
</protein>
<keyword evidence="5 6" id="KW-0472">Membrane</keyword>
<gene>
    <name evidence="8" type="ORF">ELD05_04315</name>
</gene>
<feature type="domain" description="VTT" evidence="7">
    <location>
        <begin position="71"/>
        <end position="189"/>
    </location>
</feature>
<reference evidence="8 9" key="1">
    <citation type="submission" date="2018-12" db="EMBL/GenBank/DDBJ databases">
        <title>Genome sequence from the cellulolytic species, Caldicellulosiruptor changbaiensis.</title>
        <authorList>
            <person name="Blumer-Schuette S.E."/>
            <person name="Mendoza C."/>
        </authorList>
    </citation>
    <scope>NUCLEOTIDE SEQUENCE [LARGE SCALE GENOMIC DNA]</scope>
    <source>
        <strain evidence="8 9">CBS-Z</strain>
    </source>
</reference>
<dbReference type="GO" id="GO:0005886">
    <property type="term" value="C:plasma membrane"/>
    <property type="evidence" value="ECO:0007669"/>
    <property type="project" value="UniProtKB-SubCell"/>
</dbReference>
<evidence type="ECO:0000313" key="9">
    <source>
        <dbReference type="Proteomes" id="UP000282930"/>
    </source>
</evidence>
<evidence type="ECO:0000256" key="6">
    <source>
        <dbReference type="RuleBase" id="RU366058"/>
    </source>
</evidence>
<feature type="transmembrane region" description="Helical" evidence="6">
    <location>
        <begin position="50"/>
        <end position="71"/>
    </location>
</feature>
<dbReference type="PANTHER" id="PTHR12677:SF59">
    <property type="entry name" value="GOLGI APPARATUS MEMBRANE PROTEIN TVP38-RELATED"/>
    <property type="match status" value="1"/>
</dbReference>
<accession>A0A3T0D4H6</accession>
<evidence type="ECO:0000313" key="8">
    <source>
        <dbReference type="EMBL" id="AZT89938.1"/>
    </source>
</evidence>
<evidence type="ECO:0000256" key="4">
    <source>
        <dbReference type="ARBA" id="ARBA00022989"/>
    </source>
</evidence>
<dbReference type="Proteomes" id="UP000282930">
    <property type="component" value="Chromosome"/>
</dbReference>
<evidence type="ECO:0000256" key="5">
    <source>
        <dbReference type="ARBA" id="ARBA00023136"/>
    </source>
</evidence>
<feature type="transmembrane region" description="Helical" evidence="6">
    <location>
        <begin position="198"/>
        <end position="216"/>
    </location>
</feature>
<dbReference type="Pfam" id="PF09335">
    <property type="entry name" value="VTT_dom"/>
    <property type="match status" value="1"/>
</dbReference>
<keyword evidence="4 6" id="KW-1133">Transmembrane helix</keyword>
<organism evidence="8 9">
    <name type="scientific">Caldicellulosiruptor changbaiensis</name>
    <dbReference type="NCBI Taxonomy" id="1222016"/>
    <lineage>
        <taxon>Bacteria</taxon>
        <taxon>Bacillati</taxon>
        <taxon>Bacillota</taxon>
        <taxon>Bacillota incertae sedis</taxon>
        <taxon>Caldicellulosiruptorales</taxon>
        <taxon>Caldicellulosiruptoraceae</taxon>
        <taxon>Caldicellulosiruptor</taxon>
    </lineage>
</organism>
<name>A0A3T0D4H6_9FIRM</name>
<dbReference type="RefSeq" id="WP_127351504.1">
    <property type="nucleotide sequence ID" value="NZ_CP034791.1"/>
</dbReference>
<evidence type="ECO:0000259" key="7">
    <source>
        <dbReference type="Pfam" id="PF09335"/>
    </source>
</evidence>
<sequence length="232" mass="25689">MKGKNAKIVLNIIAILLFLIAIVLVGAKYSKQIIALTSSPSKFRDWVLSYGKWGVLVFILFQVLQVVVSVIPGEAVQVSGGYIYGTFAGTFYSLTGIMLGSVIVFCLSRLLGYNLIKKIVSEKSLEKFYFVINSPKIEAVIFLLFLIPGIPKDILVYIAGLSPIKPINFFIITAIARFPGIFFSSYFGSNLEKKNYEVAIAVAVVAIVLFIIGLVYHEKIIKKISSLVHKKR</sequence>
<keyword evidence="9" id="KW-1185">Reference proteome</keyword>
<comment type="subcellular location">
    <subcellularLocation>
        <location evidence="1 6">Cell membrane</location>
        <topology evidence="1 6">Multi-pass membrane protein</topology>
    </subcellularLocation>
</comment>
<dbReference type="AlphaFoldDB" id="A0A3T0D4H6"/>
<feature type="transmembrane region" description="Helical" evidence="6">
    <location>
        <begin position="167"/>
        <end position="186"/>
    </location>
</feature>
<evidence type="ECO:0000256" key="3">
    <source>
        <dbReference type="ARBA" id="ARBA00022692"/>
    </source>
</evidence>